<evidence type="ECO:0000313" key="5">
    <source>
        <dbReference type="Proteomes" id="UP000198793"/>
    </source>
</evidence>
<sequence length="269" mass="28674">MAETSFPSETAGAFRLGSSRGQGWHVSPDRISTLRPRPVPRPVSFPAKPRAVEIDLARTALVAVDLQNDFLHAEGWFGRAGRQGRAPIAAIEAFAKACRGAGLPVVWLNWGLPGTAGHLPASAMFRGKREAAATGYGERSADRDEGTLHAGSWGAALADGLTREPGDHEVRKQRFSGFPDTHLDSLLRRMGVSTLLFCGINTDRCVFETLTDAAAIGYDCVLLSDLCATVSPPEIEAAVLWLVETLHGFVAQGPDLLAAFDSSAPTQEA</sequence>
<dbReference type="EMBL" id="FNIT01000001">
    <property type="protein sequence ID" value="SDN69705.1"/>
    <property type="molecule type" value="Genomic_DNA"/>
</dbReference>
<dbReference type="AlphaFoldDB" id="A0A1H0DHT0"/>
<dbReference type="InterPro" id="IPR036380">
    <property type="entry name" value="Isochorismatase-like_sf"/>
</dbReference>
<evidence type="ECO:0000256" key="1">
    <source>
        <dbReference type="ARBA" id="ARBA00022801"/>
    </source>
</evidence>
<evidence type="ECO:0000313" key="4">
    <source>
        <dbReference type="EMBL" id="SDN69705.1"/>
    </source>
</evidence>
<dbReference type="PANTHER" id="PTHR43540">
    <property type="entry name" value="PEROXYUREIDOACRYLATE/UREIDOACRYLATE AMIDOHYDROLASE-RELATED"/>
    <property type="match status" value="1"/>
</dbReference>
<keyword evidence="5" id="KW-1185">Reference proteome</keyword>
<dbReference type="CDD" id="cd00431">
    <property type="entry name" value="cysteine_hydrolases"/>
    <property type="match status" value="1"/>
</dbReference>
<organism evidence="4 5">
    <name type="scientific">Aureimonas jatrophae</name>
    <dbReference type="NCBI Taxonomy" id="1166073"/>
    <lineage>
        <taxon>Bacteria</taxon>
        <taxon>Pseudomonadati</taxon>
        <taxon>Pseudomonadota</taxon>
        <taxon>Alphaproteobacteria</taxon>
        <taxon>Hyphomicrobiales</taxon>
        <taxon>Aurantimonadaceae</taxon>
        <taxon>Aureimonas</taxon>
    </lineage>
</organism>
<dbReference type="InterPro" id="IPR000868">
    <property type="entry name" value="Isochorismatase-like_dom"/>
</dbReference>
<feature type="region of interest" description="Disordered" evidence="2">
    <location>
        <begin position="1"/>
        <end position="42"/>
    </location>
</feature>
<dbReference type="SUPFAM" id="SSF52499">
    <property type="entry name" value="Isochorismatase-like hydrolases"/>
    <property type="match status" value="1"/>
</dbReference>
<dbReference type="GO" id="GO:0016787">
    <property type="term" value="F:hydrolase activity"/>
    <property type="evidence" value="ECO:0007669"/>
    <property type="project" value="UniProtKB-KW"/>
</dbReference>
<proteinExistence type="predicted"/>
<protein>
    <submittedName>
        <fullName evidence="4">Nicotinamidase-related amidase</fullName>
    </submittedName>
</protein>
<dbReference type="Gene3D" id="3.40.50.850">
    <property type="entry name" value="Isochorismatase-like"/>
    <property type="match status" value="1"/>
</dbReference>
<evidence type="ECO:0000259" key="3">
    <source>
        <dbReference type="Pfam" id="PF00857"/>
    </source>
</evidence>
<accession>A0A1H0DHT0</accession>
<keyword evidence="1" id="KW-0378">Hydrolase</keyword>
<gene>
    <name evidence="4" type="ORF">SAMN05192530_101789</name>
</gene>
<reference evidence="4 5" key="1">
    <citation type="submission" date="2016-10" db="EMBL/GenBank/DDBJ databases">
        <authorList>
            <person name="de Groot N.N."/>
        </authorList>
    </citation>
    <scope>NUCLEOTIDE SEQUENCE [LARGE SCALE GENOMIC DNA]</scope>
    <source>
        <strain evidence="5">L7-484,KACC 16230,DSM 25025</strain>
    </source>
</reference>
<dbReference type="STRING" id="1166073.SAMN05192530_101789"/>
<name>A0A1H0DHT0_9HYPH</name>
<dbReference type="Proteomes" id="UP000198793">
    <property type="component" value="Unassembled WGS sequence"/>
</dbReference>
<dbReference type="InterPro" id="IPR050272">
    <property type="entry name" value="Isochorismatase-like_hydrls"/>
</dbReference>
<dbReference type="RefSeq" id="WP_170842460.1">
    <property type="nucleotide sequence ID" value="NZ_FNIT01000001.1"/>
</dbReference>
<feature type="domain" description="Isochorismatase-like" evidence="3">
    <location>
        <begin position="59"/>
        <end position="240"/>
    </location>
</feature>
<evidence type="ECO:0000256" key="2">
    <source>
        <dbReference type="SAM" id="MobiDB-lite"/>
    </source>
</evidence>
<dbReference type="PANTHER" id="PTHR43540:SF9">
    <property type="entry name" value="FAMILY HYDROLASE, PUTATIVE (AFU_ORTHOLOGUE AFUA_2G08700)-RELATED"/>
    <property type="match status" value="1"/>
</dbReference>
<dbReference type="Pfam" id="PF00857">
    <property type="entry name" value="Isochorismatase"/>
    <property type="match status" value="1"/>
</dbReference>